<evidence type="ECO:0000259" key="2">
    <source>
        <dbReference type="Pfam" id="PF25438"/>
    </source>
</evidence>
<dbReference type="PANTHER" id="PTHR42031">
    <property type="entry name" value="KEY LIME PATHOGENICITY PROTEIN"/>
    <property type="match status" value="1"/>
</dbReference>
<sequence length="569" mass="63130">MAHQASSSAALRQQLFEIHRDNFYLENYNLAEDERHERWMSKAAGLASFLGISIPKNGNIEVSKRTGSSPMMKSKSEQLPLRRQSSKMYREQSACSNVRTLPAKPLNINHGHVLQISQSLPSHKLLPISAPKYRRTNSGHRLSMPVLSEVETAEFSPQEYLEHASFRTSPSSSQELSTSYQDKVSQIRSTHLWPSQEGPTLSPSSPHSGESSPLFSSTMSRQSSSITSSLSSGIDMIRIQSEGAGTCPSQDSTQCSTSLPNMITHNYQAYPTISYDLQQTVPSVDATATCTWSRMDPTKSAIGRELERPLQYKEDIIKKRPLTFEAPSAYESKAAILTNPPNPLIAIRSFDGKEKCAIPRTVAPRPPRQKLKCPHCSKHPEGFRGDHELRRHIDRAHAKKSRKVWVCVDASEGQTFLSKCKACTRGKTYGAYYNAAAHLRRVHFKPKEAGPKVKGIANRAGKGGGDWPPMEHLKSDWIREIDEHIDQTSASNTEDDTDESTDEPIDSLDLPMSTSGYMFDKQNFAGDGISLCQTHPPQHPFTYASNFSFSPSDDCNASCAVGQDGHVFS</sequence>
<feature type="compositionally biased region" description="Low complexity" evidence="1">
    <location>
        <begin position="202"/>
        <end position="232"/>
    </location>
</feature>
<evidence type="ECO:0000256" key="1">
    <source>
        <dbReference type="SAM" id="MobiDB-lite"/>
    </source>
</evidence>
<dbReference type="EMBL" id="CAJPDQ010000018">
    <property type="protein sequence ID" value="CAF9922515.1"/>
    <property type="molecule type" value="Genomic_DNA"/>
</dbReference>
<evidence type="ECO:0000313" key="4">
    <source>
        <dbReference type="Proteomes" id="UP000664169"/>
    </source>
</evidence>
<dbReference type="Pfam" id="PF25438">
    <property type="entry name" value="DUF7896"/>
    <property type="match status" value="1"/>
</dbReference>
<feature type="region of interest" description="Disordered" evidence="1">
    <location>
        <begin position="162"/>
        <end position="181"/>
    </location>
</feature>
<feature type="compositionally biased region" description="Acidic residues" evidence="1">
    <location>
        <begin position="493"/>
        <end position="506"/>
    </location>
</feature>
<feature type="region of interest" description="Disordered" evidence="1">
    <location>
        <begin position="193"/>
        <end position="232"/>
    </location>
</feature>
<evidence type="ECO:0000313" key="3">
    <source>
        <dbReference type="EMBL" id="CAF9922515.1"/>
    </source>
</evidence>
<feature type="region of interest" description="Disordered" evidence="1">
    <location>
        <begin position="61"/>
        <end position="84"/>
    </location>
</feature>
<name>A0A8H3FF68_9LECA</name>
<feature type="compositionally biased region" description="Low complexity" evidence="1">
    <location>
        <begin position="169"/>
        <end position="179"/>
    </location>
</feature>
<feature type="region of interest" description="Disordered" evidence="1">
    <location>
        <begin position="487"/>
        <end position="509"/>
    </location>
</feature>
<dbReference type="InterPro" id="IPR057218">
    <property type="entry name" value="DUF7896"/>
</dbReference>
<reference evidence="3" key="1">
    <citation type="submission" date="2021-03" db="EMBL/GenBank/DDBJ databases">
        <authorList>
            <person name="Tagirdzhanova G."/>
        </authorList>
    </citation>
    <scope>NUCLEOTIDE SEQUENCE</scope>
</reference>
<dbReference type="AlphaFoldDB" id="A0A8H3FF68"/>
<keyword evidence="4" id="KW-1185">Reference proteome</keyword>
<feature type="domain" description="DUF7896" evidence="2">
    <location>
        <begin position="402"/>
        <end position="481"/>
    </location>
</feature>
<dbReference type="OrthoDB" id="5377599at2759"/>
<protein>
    <recommendedName>
        <fullName evidence="2">DUF7896 domain-containing protein</fullName>
    </recommendedName>
</protein>
<dbReference type="Proteomes" id="UP000664169">
    <property type="component" value="Unassembled WGS sequence"/>
</dbReference>
<accession>A0A8H3FF68</accession>
<comment type="caution">
    <text evidence="3">The sequence shown here is derived from an EMBL/GenBank/DDBJ whole genome shotgun (WGS) entry which is preliminary data.</text>
</comment>
<organism evidence="3 4">
    <name type="scientific">Gomphillus americanus</name>
    <dbReference type="NCBI Taxonomy" id="1940652"/>
    <lineage>
        <taxon>Eukaryota</taxon>
        <taxon>Fungi</taxon>
        <taxon>Dikarya</taxon>
        <taxon>Ascomycota</taxon>
        <taxon>Pezizomycotina</taxon>
        <taxon>Lecanoromycetes</taxon>
        <taxon>OSLEUM clade</taxon>
        <taxon>Ostropomycetidae</taxon>
        <taxon>Ostropales</taxon>
        <taxon>Graphidaceae</taxon>
        <taxon>Gomphilloideae</taxon>
        <taxon>Gomphillus</taxon>
    </lineage>
</organism>
<feature type="region of interest" description="Disordered" evidence="1">
    <location>
        <begin position="448"/>
        <end position="469"/>
    </location>
</feature>
<proteinExistence type="predicted"/>
<gene>
    <name evidence="3" type="ORF">GOMPHAMPRED_002590</name>
</gene>
<dbReference type="PANTHER" id="PTHR42031:SF1">
    <property type="entry name" value="KEY LIME PATHOGENICITY PROTEIN"/>
    <property type="match status" value="1"/>
</dbReference>